<reference evidence="1" key="1">
    <citation type="journal article" date="2021" name="Proc. Natl. Acad. Sci. U.S.A.">
        <title>A Catalog of Tens of Thousands of Viruses from Human Metagenomes Reveals Hidden Associations with Chronic Diseases.</title>
        <authorList>
            <person name="Tisza M.J."/>
            <person name="Buck C.B."/>
        </authorList>
    </citation>
    <scope>NUCLEOTIDE SEQUENCE</scope>
    <source>
        <strain evidence="1">CtGns7</strain>
    </source>
</reference>
<accession>A0A8S5S9Z1</accession>
<protein>
    <submittedName>
        <fullName evidence="1">Uncharacterized protein</fullName>
    </submittedName>
</protein>
<dbReference type="EMBL" id="BK032555">
    <property type="protein sequence ID" value="DAF47538.1"/>
    <property type="molecule type" value="Genomic_DNA"/>
</dbReference>
<proteinExistence type="predicted"/>
<evidence type="ECO:0000313" key="1">
    <source>
        <dbReference type="EMBL" id="DAF47538.1"/>
    </source>
</evidence>
<name>A0A8S5S9Z1_9VIRU</name>
<sequence length="29" mass="3450">MNKSHKLNIICIYNLLTIYSYLKNCCLDD</sequence>
<organism evidence="1">
    <name type="scientific">Phage sp. ctGns7</name>
    <dbReference type="NCBI Taxonomy" id="2828003"/>
    <lineage>
        <taxon>Viruses</taxon>
    </lineage>
</organism>